<evidence type="ECO:0000313" key="12">
    <source>
        <dbReference type="EMBL" id="KAK7690649.1"/>
    </source>
</evidence>
<keyword evidence="4" id="KW-0677">Repeat</keyword>
<dbReference type="GO" id="GO:0016020">
    <property type="term" value="C:membrane"/>
    <property type="evidence" value="ECO:0007669"/>
    <property type="project" value="UniProtKB-SubCell"/>
</dbReference>
<dbReference type="CDD" id="cd03244">
    <property type="entry name" value="ABCC_MRP_domain2"/>
    <property type="match status" value="1"/>
</dbReference>
<keyword evidence="5" id="KW-0547">Nucleotide-binding</keyword>
<evidence type="ECO:0000256" key="1">
    <source>
        <dbReference type="ARBA" id="ARBA00004141"/>
    </source>
</evidence>
<proteinExistence type="predicted"/>
<dbReference type="SUPFAM" id="SSF90123">
    <property type="entry name" value="ABC transporter transmembrane region"/>
    <property type="match status" value="1"/>
</dbReference>
<evidence type="ECO:0000259" key="10">
    <source>
        <dbReference type="PROSITE" id="PS50893"/>
    </source>
</evidence>
<reference evidence="12 13" key="1">
    <citation type="submission" date="2022-09" db="EMBL/GenBank/DDBJ databases">
        <authorList>
            <person name="Palmer J.M."/>
        </authorList>
    </citation>
    <scope>NUCLEOTIDE SEQUENCE [LARGE SCALE GENOMIC DNA]</scope>
    <source>
        <strain evidence="12 13">DSM 7382</strain>
    </source>
</reference>
<dbReference type="GO" id="GO:0016887">
    <property type="term" value="F:ATP hydrolysis activity"/>
    <property type="evidence" value="ECO:0007669"/>
    <property type="project" value="InterPro"/>
</dbReference>
<protein>
    <recommendedName>
        <fullName evidence="14">P-loop containing nucleoside triphosphate hydrolase protein</fullName>
    </recommendedName>
</protein>
<evidence type="ECO:0000313" key="13">
    <source>
        <dbReference type="Proteomes" id="UP001385951"/>
    </source>
</evidence>
<evidence type="ECO:0008006" key="14">
    <source>
        <dbReference type="Google" id="ProtNLM"/>
    </source>
</evidence>
<dbReference type="InterPro" id="IPR027417">
    <property type="entry name" value="P-loop_NTPase"/>
</dbReference>
<keyword evidence="7 9" id="KW-1133">Transmembrane helix</keyword>
<keyword evidence="8 9" id="KW-0472">Membrane</keyword>
<dbReference type="PROSITE" id="PS50929">
    <property type="entry name" value="ABC_TM1F"/>
    <property type="match status" value="1"/>
</dbReference>
<evidence type="ECO:0000256" key="6">
    <source>
        <dbReference type="ARBA" id="ARBA00022840"/>
    </source>
</evidence>
<feature type="transmembrane region" description="Helical" evidence="9">
    <location>
        <begin position="90"/>
        <end position="111"/>
    </location>
</feature>
<dbReference type="InterPro" id="IPR036640">
    <property type="entry name" value="ABC1_TM_sf"/>
</dbReference>
<evidence type="ECO:0000256" key="4">
    <source>
        <dbReference type="ARBA" id="ARBA00022737"/>
    </source>
</evidence>
<evidence type="ECO:0000259" key="11">
    <source>
        <dbReference type="PROSITE" id="PS50929"/>
    </source>
</evidence>
<evidence type="ECO:0000256" key="5">
    <source>
        <dbReference type="ARBA" id="ARBA00022741"/>
    </source>
</evidence>
<keyword evidence="3 9" id="KW-0812">Transmembrane</keyword>
<dbReference type="PROSITE" id="PS50893">
    <property type="entry name" value="ABC_TRANSPORTER_2"/>
    <property type="match status" value="1"/>
</dbReference>
<dbReference type="GO" id="GO:0140359">
    <property type="term" value="F:ABC-type transporter activity"/>
    <property type="evidence" value="ECO:0007669"/>
    <property type="project" value="InterPro"/>
</dbReference>
<dbReference type="AlphaFoldDB" id="A0AAW0GHK0"/>
<feature type="transmembrane region" description="Helical" evidence="9">
    <location>
        <begin position="357"/>
        <end position="378"/>
    </location>
</feature>
<comment type="subcellular location">
    <subcellularLocation>
        <location evidence="1">Membrane</location>
        <topology evidence="1">Multi-pass membrane protein</topology>
    </subcellularLocation>
</comment>
<dbReference type="CDD" id="cd18604">
    <property type="entry name" value="ABC_6TM_VMR1_D2_like"/>
    <property type="match status" value="1"/>
</dbReference>
<dbReference type="SUPFAM" id="SSF52540">
    <property type="entry name" value="P-loop containing nucleoside triphosphate hydrolases"/>
    <property type="match status" value="1"/>
</dbReference>
<sequence>MLGRTIILVTHKISLLSHAASSITFLDLSGNITKKKIDKVAIVPEPVEEDPTPQVHENSFLSMEKIQVTGQLVADEEVEIGHVRISALKLFFGNISGVVGSIVFATSILTIESVGQFCGVMETWSLSLWTKQYDLHPPSEIPVLYYLGFYLLFSLGSVTLTTSAFVIFLFGSIRASRKIHDILVQSVLGTTWRWLDTTPTSRIIVRFTQDIQAVDGPLASYFSSLFGCSMQMVFRFTAILIVTPSFALQGLFIGALGIAVGQAYMKAQLPLKRETSITRSNVVKHLATAISGLVSIRAYGVERIYKSDLHRLIDQYSRAARTSSNLNKWITVRIDIVGALFVASLATYLLYGGRADASASGFSLTLAVSWCGLLFWWVRVFNDVELECNSLERIDKFTRIEQEPTEAKSAPPAYWPTTGDLIVENLSARYSSNGPLVLKGISFRVNAGERVALVGRTGSGKSSLVLSLLQCIPTDGEVYFDGVATHSISPNTLRSKITVIPQVPELLHGTLRQNLDPFSQYDDAELFDVLQSSGLSSLQDDSTETARITLDSVISGGGTNLSVGQRQIIALARALLRRSKLVILDEATSAIDTNTDSIIQNSLRQTLESDVSVITVAHRLHTIMDSDKIIVLDAGRIVEIGSPRDLIQNDRSRFRAMVMQDGDRDMLLRLSQRKL</sequence>
<dbReference type="FunFam" id="1.20.1560.10:FF:000013">
    <property type="entry name" value="ABC transporter C family member 2"/>
    <property type="match status" value="1"/>
</dbReference>
<accession>A0AAW0GHK0</accession>
<dbReference type="EMBL" id="JASBNA010000006">
    <property type="protein sequence ID" value="KAK7690649.1"/>
    <property type="molecule type" value="Genomic_DNA"/>
</dbReference>
<organism evidence="12 13">
    <name type="scientific">Cerrena zonata</name>
    <dbReference type="NCBI Taxonomy" id="2478898"/>
    <lineage>
        <taxon>Eukaryota</taxon>
        <taxon>Fungi</taxon>
        <taxon>Dikarya</taxon>
        <taxon>Basidiomycota</taxon>
        <taxon>Agaricomycotina</taxon>
        <taxon>Agaricomycetes</taxon>
        <taxon>Polyporales</taxon>
        <taxon>Cerrenaceae</taxon>
        <taxon>Cerrena</taxon>
    </lineage>
</organism>
<evidence type="ECO:0000256" key="2">
    <source>
        <dbReference type="ARBA" id="ARBA00022448"/>
    </source>
</evidence>
<dbReference type="SMART" id="SM00382">
    <property type="entry name" value="AAA"/>
    <property type="match status" value="1"/>
</dbReference>
<dbReference type="InterPro" id="IPR050173">
    <property type="entry name" value="ABC_transporter_C-like"/>
</dbReference>
<feature type="domain" description="ABC transporter" evidence="10">
    <location>
        <begin position="421"/>
        <end position="659"/>
    </location>
</feature>
<dbReference type="Pfam" id="PF00664">
    <property type="entry name" value="ABC_membrane"/>
    <property type="match status" value="1"/>
</dbReference>
<name>A0AAW0GHK0_9APHY</name>
<keyword evidence="13" id="KW-1185">Reference proteome</keyword>
<dbReference type="Proteomes" id="UP001385951">
    <property type="component" value="Unassembled WGS sequence"/>
</dbReference>
<evidence type="ECO:0000256" key="9">
    <source>
        <dbReference type="SAM" id="Phobius"/>
    </source>
</evidence>
<evidence type="ECO:0000256" key="7">
    <source>
        <dbReference type="ARBA" id="ARBA00022989"/>
    </source>
</evidence>
<feature type="transmembrane region" description="Helical" evidence="9">
    <location>
        <begin position="143"/>
        <end position="170"/>
    </location>
</feature>
<gene>
    <name evidence="12" type="ORF">QCA50_005748</name>
</gene>
<dbReference type="Pfam" id="PF00005">
    <property type="entry name" value="ABC_tran"/>
    <property type="match status" value="1"/>
</dbReference>
<dbReference type="InterPro" id="IPR011527">
    <property type="entry name" value="ABC1_TM_dom"/>
</dbReference>
<evidence type="ECO:0000256" key="3">
    <source>
        <dbReference type="ARBA" id="ARBA00022692"/>
    </source>
</evidence>
<dbReference type="Gene3D" id="1.20.1560.10">
    <property type="entry name" value="ABC transporter type 1, transmembrane domain"/>
    <property type="match status" value="1"/>
</dbReference>
<dbReference type="PANTHER" id="PTHR24223:SF356">
    <property type="entry name" value="ATP-BINDING CASSETTE TRANSPORTER ABC4"/>
    <property type="match status" value="1"/>
</dbReference>
<feature type="transmembrane region" description="Helical" evidence="9">
    <location>
        <begin position="239"/>
        <end position="265"/>
    </location>
</feature>
<comment type="caution">
    <text evidence="12">The sequence shown here is derived from an EMBL/GenBank/DDBJ whole genome shotgun (WGS) entry which is preliminary data.</text>
</comment>
<evidence type="ECO:0000256" key="8">
    <source>
        <dbReference type="ARBA" id="ARBA00023136"/>
    </source>
</evidence>
<dbReference type="Gene3D" id="3.40.50.300">
    <property type="entry name" value="P-loop containing nucleotide triphosphate hydrolases"/>
    <property type="match status" value="1"/>
</dbReference>
<feature type="domain" description="ABC transmembrane type-1" evidence="11">
    <location>
        <begin position="114"/>
        <end position="368"/>
    </location>
</feature>
<dbReference type="InterPro" id="IPR003439">
    <property type="entry name" value="ABC_transporter-like_ATP-bd"/>
</dbReference>
<keyword evidence="6" id="KW-0067">ATP-binding</keyword>
<keyword evidence="2" id="KW-0813">Transport</keyword>
<dbReference type="InterPro" id="IPR003593">
    <property type="entry name" value="AAA+_ATPase"/>
</dbReference>
<feature type="transmembrane region" description="Helical" evidence="9">
    <location>
        <begin position="326"/>
        <end position="351"/>
    </location>
</feature>
<dbReference type="FunFam" id="3.40.50.300:FF:001354">
    <property type="entry name" value="ATP-binding cassette (ABC) transporter, putative"/>
    <property type="match status" value="1"/>
</dbReference>
<dbReference type="PANTHER" id="PTHR24223">
    <property type="entry name" value="ATP-BINDING CASSETTE SUB-FAMILY C"/>
    <property type="match status" value="1"/>
</dbReference>
<dbReference type="GO" id="GO:0005524">
    <property type="term" value="F:ATP binding"/>
    <property type="evidence" value="ECO:0007669"/>
    <property type="project" value="UniProtKB-KW"/>
</dbReference>